<dbReference type="PANTHER" id="PTHR11559">
    <property type="entry name" value="CARBOXYLESTERASE"/>
    <property type="match status" value="1"/>
</dbReference>
<dbReference type="PROSITE" id="PS00122">
    <property type="entry name" value="CARBOXYLESTERASE_B_1"/>
    <property type="match status" value="1"/>
</dbReference>
<reference evidence="5 6" key="1">
    <citation type="submission" date="2021-03" db="EMBL/GenBank/DDBJ databases">
        <title>Sequencing the genomes of 1000 actinobacteria strains.</title>
        <authorList>
            <person name="Klenk H.-P."/>
        </authorList>
    </citation>
    <scope>NUCLEOTIDE SEQUENCE [LARGE SCALE GENOMIC DNA]</scope>
    <source>
        <strain evidence="5 6">DSM 44580</strain>
    </source>
</reference>
<dbReference type="InterPro" id="IPR050309">
    <property type="entry name" value="Type-B_Carboxylest/Lipase"/>
</dbReference>
<dbReference type="EC" id="3.1.1.-" evidence="3"/>
<keyword evidence="6" id="KW-1185">Reference proteome</keyword>
<dbReference type="RefSeq" id="WP_086781603.1">
    <property type="nucleotide sequence ID" value="NZ_JAGIOO010000001.1"/>
</dbReference>
<dbReference type="InterPro" id="IPR029058">
    <property type="entry name" value="AB_hydrolase_fold"/>
</dbReference>
<dbReference type="SUPFAM" id="SSF53474">
    <property type="entry name" value="alpha/beta-Hydrolases"/>
    <property type="match status" value="1"/>
</dbReference>
<dbReference type="GO" id="GO:0016787">
    <property type="term" value="F:hydrolase activity"/>
    <property type="evidence" value="ECO:0007669"/>
    <property type="project" value="UniProtKB-KW"/>
</dbReference>
<dbReference type="Gene3D" id="3.40.50.1820">
    <property type="entry name" value="alpha/beta hydrolase"/>
    <property type="match status" value="1"/>
</dbReference>
<name>A0ABS5A5A4_9PSEU</name>
<comment type="similarity">
    <text evidence="1 3">Belongs to the type-B carboxylesterase/lipase family.</text>
</comment>
<evidence type="ECO:0000259" key="4">
    <source>
        <dbReference type="Pfam" id="PF00135"/>
    </source>
</evidence>
<evidence type="ECO:0000256" key="1">
    <source>
        <dbReference type="ARBA" id="ARBA00005964"/>
    </source>
</evidence>
<dbReference type="InterPro" id="IPR002018">
    <property type="entry name" value="CarbesteraseB"/>
</dbReference>
<evidence type="ECO:0000256" key="3">
    <source>
        <dbReference type="RuleBase" id="RU361235"/>
    </source>
</evidence>
<evidence type="ECO:0000256" key="2">
    <source>
        <dbReference type="ARBA" id="ARBA00022801"/>
    </source>
</evidence>
<gene>
    <name evidence="5" type="ORF">JOF53_000637</name>
</gene>
<organism evidence="5 6">
    <name type="scientific">Crossiella equi</name>
    <dbReference type="NCBI Taxonomy" id="130796"/>
    <lineage>
        <taxon>Bacteria</taxon>
        <taxon>Bacillati</taxon>
        <taxon>Actinomycetota</taxon>
        <taxon>Actinomycetes</taxon>
        <taxon>Pseudonocardiales</taxon>
        <taxon>Pseudonocardiaceae</taxon>
        <taxon>Crossiella</taxon>
    </lineage>
</organism>
<accession>A0ABS5A5A4</accession>
<dbReference type="InterPro" id="IPR019826">
    <property type="entry name" value="Carboxylesterase_B_AS"/>
</dbReference>
<feature type="domain" description="Carboxylesterase type B" evidence="4">
    <location>
        <begin position="3"/>
        <end position="460"/>
    </location>
</feature>
<evidence type="ECO:0000313" key="6">
    <source>
        <dbReference type="Proteomes" id="UP001519363"/>
    </source>
</evidence>
<protein>
    <recommendedName>
        <fullName evidence="3">Carboxylic ester hydrolase</fullName>
        <ecNumber evidence="3">3.1.1.-</ecNumber>
    </recommendedName>
</protein>
<keyword evidence="2 3" id="KW-0378">Hydrolase</keyword>
<evidence type="ECO:0000313" key="5">
    <source>
        <dbReference type="EMBL" id="MBP2471765.1"/>
    </source>
</evidence>
<comment type="caution">
    <text evidence="5">The sequence shown here is derived from an EMBL/GenBank/DDBJ whole genome shotgun (WGS) entry which is preliminary data.</text>
</comment>
<sequence>MTEPVVSTSSGRVRGEVTGGITRFRAVPYAAAPAGALRFAPPQPAPAWDGVRDATTPGPTAPQNPFRLKSETVDFGMIASTWRRGEDYLTAEISTPSPGASGLPVMVYLHGGAFIAGSASDAVYDGAAFARNGVVLISVNYRLGVEGFLALPGSTNLGLRDQIAALAWVRENAAAFGGDPDNVTVFGQSAGAMSVATLLAAPAARGLFRRAIVQSGHGELVRPVRVAERIAGEVASRLGVPATAEALREVPHEQVLALQERLALPSHGIDLRDEHGQDAGQGMIVLLPVHGDDLVPELPHTALAAGASAEVDVMVGCTTEEMRLYFAPTGAMAAMTDDFVVATVTASNPNGLAELRARGLGSRPAGEVLSDTLGDLVFRQGVARLAEAHQGRTFQYSFGWRSPACDGQLGACHGVEIPFVFDTLATGTGPKGLLGENPPQELAKEMNATWVRFATTGDPGWPAHQAGQPEVATLGTSFNSIPNSVR</sequence>
<dbReference type="Pfam" id="PF00135">
    <property type="entry name" value="COesterase"/>
    <property type="match status" value="1"/>
</dbReference>
<proteinExistence type="inferred from homology"/>
<dbReference type="EMBL" id="JAGIOO010000001">
    <property type="protein sequence ID" value="MBP2471765.1"/>
    <property type="molecule type" value="Genomic_DNA"/>
</dbReference>
<dbReference type="Proteomes" id="UP001519363">
    <property type="component" value="Unassembled WGS sequence"/>
</dbReference>